<dbReference type="AlphaFoldDB" id="A0A3Q2D836"/>
<organism evidence="2 3">
    <name type="scientific">Cyprinodon variegatus</name>
    <name type="common">Sheepshead minnow</name>
    <dbReference type="NCBI Taxonomy" id="28743"/>
    <lineage>
        <taxon>Eukaryota</taxon>
        <taxon>Metazoa</taxon>
        <taxon>Chordata</taxon>
        <taxon>Craniata</taxon>
        <taxon>Vertebrata</taxon>
        <taxon>Euteleostomi</taxon>
        <taxon>Actinopterygii</taxon>
        <taxon>Neopterygii</taxon>
        <taxon>Teleostei</taxon>
        <taxon>Neoteleostei</taxon>
        <taxon>Acanthomorphata</taxon>
        <taxon>Ovalentaria</taxon>
        <taxon>Atherinomorphae</taxon>
        <taxon>Cyprinodontiformes</taxon>
        <taxon>Cyprinodontidae</taxon>
        <taxon>Cyprinodon</taxon>
    </lineage>
</organism>
<reference evidence="2" key="2">
    <citation type="submission" date="2025-09" db="UniProtKB">
        <authorList>
            <consortium name="Ensembl"/>
        </authorList>
    </citation>
    <scope>IDENTIFICATION</scope>
</reference>
<dbReference type="SUPFAM" id="SSF52266">
    <property type="entry name" value="SGNH hydrolase"/>
    <property type="match status" value="1"/>
</dbReference>
<evidence type="ECO:0000256" key="1">
    <source>
        <dbReference type="SAM" id="MobiDB-lite"/>
    </source>
</evidence>
<dbReference type="Gene3D" id="3.40.50.12700">
    <property type="match status" value="1"/>
</dbReference>
<dbReference type="GeneTree" id="ENSGT01050000245166"/>
<keyword evidence="3" id="KW-1185">Reference proteome</keyword>
<evidence type="ECO:0000313" key="3">
    <source>
        <dbReference type="Proteomes" id="UP000265020"/>
    </source>
</evidence>
<accession>A0A3Q2D836</accession>
<dbReference type="OMA" id="STECIVH"/>
<evidence type="ECO:0000313" key="2">
    <source>
        <dbReference type="Ensembl" id="ENSCVAP00000014737.1"/>
    </source>
</evidence>
<name>A0A3Q2D836_CYPVA</name>
<feature type="region of interest" description="Disordered" evidence="1">
    <location>
        <begin position="58"/>
        <end position="89"/>
    </location>
</feature>
<dbReference type="Gene3D" id="3.40.50.12690">
    <property type="match status" value="1"/>
</dbReference>
<dbReference type="Proteomes" id="UP000265020">
    <property type="component" value="Unassembled WGS sequence"/>
</dbReference>
<dbReference type="Ensembl" id="ENSCVAT00000031228.1">
    <property type="protein sequence ID" value="ENSCVAP00000014737.1"/>
    <property type="gene ID" value="ENSCVAG00000017427.1"/>
</dbReference>
<sequence>LTFLEHNSGGLLCPQMYGNLWQLVRFTISPKHPEEPHLSASLAPVPSRTQPWTAAMGKISNKSDDRDCVSSPHSRVRTESNSKSKKLTTGPQTLIVGDSAVKDFKNIKNTKILCFPKDTVSDVAQRIPDIMAEHPTVKNIILHIGSHDVVKQQSELQKLKFMGLLNQVSFLNADVFISGPMPPVRGAERFSRLLALNKWLSTECIVHSLQFIDNFNFNIFWERLHLFKADGVFLNKPGVKLFTSNILYSLLTIAPVSAFWLI</sequence>
<reference evidence="2" key="1">
    <citation type="submission" date="2025-08" db="UniProtKB">
        <authorList>
            <consortium name="Ensembl"/>
        </authorList>
    </citation>
    <scope>IDENTIFICATION</scope>
</reference>
<evidence type="ECO:0008006" key="4">
    <source>
        <dbReference type="Google" id="ProtNLM"/>
    </source>
</evidence>
<proteinExistence type="predicted"/>
<protein>
    <recommendedName>
        <fullName evidence="4">SGNH hydrolase-type esterase domain-containing protein</fullName>
    </recommendedName>
</protein>